<dbReference type="GO" id="GO:0005634">
    <property type="term" value="C:nucleus"/>
    <property type="evidence" value="ECO:0007669"/>
    <property type="project" value="UniProtKB-SubCell"/>
</dbReference>
<dbReference type="GO" id="GO:0000417">
    <property type="term" value="C:HIR complex"/>
    <property type="evidence" value="ECO:0007669"/>
    <property type="project" value="TreeGrafter"/>
</dbReference>
<comment type="similarity">
    <text evidence="3 12">Belongs to the WD repeat HIR1 family.</text>
</comment>
<dbReference type="AlphaFoldDB" id="A0AAN6ZEE2"/>
<comment type="function">
    <text evidence="1 12">Required for replication-independent chromatin assembly and for the periodic repression of histone gene transcription during the cell cycle.</text>
</comment>
<dbReference type="InterPro" id="IPR011047">
    <property type="entry name" value="Quinoprotein_ADH-like_sf"/>
</dbReference>
<sequence>MYIIKPSWLRHSGEHKDFEVYSCHISPDGKRLATAGGDGHVRVWSTDAIYNSGDPDFNKPRQLCHMSHHLGTIHSVRFSPNGRYLASGADDRVICIYKLDSNPPSHAATFGTNEPPPVENWKTHKRLVGHDSDVQDLAWSYDNSILVSVGLDSKVVVWSGHTFEKLKTIAVHQSHVKGITFDPANKFFATAGDDRSIKIFRFTPPAPNATQHDMVNNFVLEATISAPFKSSPLTTYFRRCSWSPDGNHIAAPNAVNGPVSSVAIIERTRWDSEINLIGHEGPTEVCMFSPRLFHTQKPSENGAGDKGAPGLVTVIASAGQDKTLSIWNTNTSRPVVIVQDAATKAISDLAWTPDGQTLFVSALDGGIVAVKFETGELGWVATAEENDKALQKYGGSRKGMGTAEDVDGLHLENNSKAGELRGAESRMGALMGDFQPADKNGAAAANGAKPAAKKAETNGTAEPKPTEEDAKAAPGEESAEKAAERIAEMKARVQVTKDGRKRVAPMLVSSSDTGLLSLPQSQLVGAKNTRAAQNDAPQAILDLSKPFYGLPRGGIAAMLLGNKRKASAIEGEDEEPAAKRPATGPVPIMVDTPDGLEPAPLTSPSHGIVPTPEFLRPAVISPAISFSQLRLAVPKIRSHILRPLERGVLQGEAKPDDAAAKVPENTILEARNPAKAREPSHITATKRGALLWQDFLPRAVVLVTGNRHLWAAACEDGSLHTWTPAGRRLLNGIVLESQPVILECRDHWLLCVTSVGLCHVFNLRTLAAPHPPVSLAPVLDVAVAALAPDGGPTAAPGVTSAHLNSAGAVVVTLSSGDGFYYNARLFAWQRLSEGWWALGSQYWNSNDSSVGALGTTAVGPVVKTRAAEDGGVGVSAGVIPFLERHTTAEFLLKGRAFTLQRLIKTLLARDGFEGFESTVSVAHLENRIAGALALGAREEFRLYLFMYAKRIGAEGLRAKVEELLNSLMGGVLQEKGAAPKGGDGRGWFSKEETLCGWDRRDLLKGVVLILGKFRDLQRLTVQYARILGLAGGDGDGGNGDEGMELGE</sequence>
<evidence type="ECO:0000313" key="17">
    <source>
        <dbReference type="Proteomes" id="UP001304895"/>
    </source>
</evidence>
<dbReference type="InterPro" id="IPR036322">
    <property type="entry name" value="WD40_repeat_dom_sf"/>
</dbReference>
<dbReference type="InterPro" id="IPR011494">
    <property type="entry name" value="HIRA-like_C"/>
</dbReference>
<dbReference type="Proteomes" id="UP001304895">
    <property type="component" value="Unassembled WGS sequence"/>
</dbReference>
<dbReference type="CDD" id="cd00200">
    <property type="entry name" value="WD40"/>
    <property type="match status" value="1"/>
</dbReference>
<reference evidence="16" key="1">
    <citation type="journal article" date="2023" name="Mol. Phylogenet. Evol.">
        <title>Genome-scale phylogeny and comparative genomics of the fungal order Sordariales.</title>
        <authorList>
            <person name="Hensen N."/>
            <person name="Bonometti L."/>
            <person name="Westerberg I."/>
            <person name="Brannstrom I.O."/>
            <person name="Guillou S."/>
            <person name="Cros-Aarteil S."/>
            <person name="Calhoun S."/>
            <person name="Haridas S."/>
            <person name="Kuo A."/>
            <person name="Mondo S."/>
            <person name="Pangilinan J."/>
            <person name="Riley R."/>
            <person name="LaButti K."/>
            <person name="Andreopoulos B."/>
            <person name="Lipzen A."/>
            <person name="Chen C."/>
            <person name="Yan M."/>
            <person name="Daum C."/>
            <person name="Ng V."/>
            <person name="Clum A."/>
            <person name="Steindorff A."/>
            <person name="Ohm R.A."/>
            <person name="Martin F."/>
            <person name="Silar P."/>
            <person name="Natvig D.O."/>
            <person name="Lalanne C."/>
            <person name="Gautier V."/>
            <person name="Ament-Velasquez S.L."/>
            <person name="Kruys A."/>
            <person name="Hutchinson M.I."/>
            <person name="Powell A.J."/>
            <person name="Barry K."/>
            <person name="Miller A.N."/>
            <person name="Grigoriev I.V."/>
            <person name="Debuchy R."/>
            <person name="Gladieux P."/>
            <person name="Hiltunen Thoren M."/>
            <person name="Johannesson H."/>
        </authorList>
    </citation>
    <scope>NUCLEOTIDE SEQUENCE</scope>
    <source>
        <strain evidence="16">CBS 123565</strain>
    </source>
</reference>
<dbReference type="InterPro" id="IPR015943">
    <property type="entry name" value="WD40/YVTN_repeat-like_dom_sf"/>
</dbReference>
<comment type="subcellular location">
    <subcellularLocation>
        <location evidence="2 12">Nucleus</location>
    </subcellularLocation>
</comment>
<evidence type="ECO:0000256" key="11">
    <source>
        <dbReference type="PROSITE-ProRule" id="PRU00221"/>
    </source>
</evidence>
<dbReference type="SUPFAM" id="SSF50998">
    <property type="entry name" value="Quinoprotein alcohol dehydrogenase-like"/>
    <property type="match status" value="1"/>
</dbReference>
<protein>
    <recommendedName>
        <fullName evidence="12">Protein HIR</fullName>
    </recommendedName>
</protein>
<evidence type="ECO:0000256" key="10">
    <source>
        <dbReference type="ARBA" id="ARBA00023242"/>
    </source>
</evidence>
<evidence type="ECO:0000256" key="7">
    <source>
        <dbReference type="ARBA" id="ARBA00022853"/>
    </source>
</evidence>
<dbReference type="Pfam" id="PF24105">
    <property type="entry name" value="Beta-prop_CAF1B_HIR1"/>
    <property type="match status" value="1"/>
</dbReference>
<evidence type="ECO:0000256" key="4">
    <source>
        <dbReference type="ARBA" id="ARBA00022491"/>
    </source>
</evidence>
<feature type="repeat" description="WD" evidence="11">
    <location>
        <begin position="127"/>
        <end position="168"/>
    </location>
</feature>
<evidence type="ECO:0000256" key="12">
    <source>
        <dbReference type="RuleBase" id="RU364014"/>
    </source>
</evidence>
<feature type="domain" description="CAF1B/HIR1 beta-propeller" evidence="15">
    <location>
        <begin position="29"/>
        <end position="377"/>
    </location>
</feature>
<evidence type="ECO:0000256" key="2">
    <source>
        <dbReference type="ARBA" id="ARBA00004123"/>
    </source>
</evidence>
<feature type="repeat" description="WD" evidence="11">
    <location>
        <begin position="169"/>
        <end position="200"/>
    </location>
</feature>
<keyword evidence="10 12" id="KW-0539">Nucleus</keyword>
<dbReference type="InterPro" id="IPR031120">
    <property type="entry name" value="HIR1-like"/>
</dbReference>
<dbReference type="PANTHER" id="PTHR13831">
    <property type="entry name" value="MEMBER OF THE HIR1 FAMILY OF WD-REPEAT PROTEINS"/>
    <property type="match status" value="1"/>
</dbReference>
<evidence type="ECO:0000256" key="5">
    <source>
        <dbReference type="ARBA" id="ARBA00022574"/>
    </source>
</evidence>
<dbReference type="PANTHER" id="PTHR13831:SF0">
    <property type="entry name" value="PROTEIN HIRA"/>
    <property type="match status" value="1"/>
</dbReference>
<dbReference type="FunFam" id="2.130.10.10:FF:000290">
    <property type="entry name" value="Protein HIR"/>
    <property type="match status" value="1"/>
</dbReference>
<feature type="compositionally biased region" description="Low complexity" evidence="13">
    <location>
        <begin position="437"/>
        <end position="450"/>
    </location>
</feature>
<keyword evidence="5 11" id="KW-0853">WD repeat</keyword>
<dbReference type="GO" id="GO:0006355">
    <property type="term" value="P:regulation of DNA-templated transcription"/>
    <property type="evidence" value="ECO:0007669"/>
    <property type="project" value="InterPro"/>
</dbReference>
<organism evidence="16 17">
    <name type="scientific">Trichocladium antarcticum</name>
    <dbReference type="NCBI Taxonomy" id="1450529"/>
    <lineage>
        <taxon>Eukaryota</taxon>
        <taxon>Fungi</taxon>
        <taxon>Dikarya</taxon>
        <taxon>Ascomycota</taxon>
        <taxon>Pezizomycotina</taxon>
        <taxon>Sordariomycetes</taxon>
        <taxon>Sordariomycetidae</taxon>
        <taxon>Sordariales</taxon>
        <taxon>Chaetomiaceae</taxon>
        <taxon>Trichocladium</taxon>
    </lineage>
</organism>
<keyword evidence="4 12" id="KW-0678">Repressor</keyword>
<keyword evidence="7 12" id="KW-0156">Chromatin regulator</keyword>
<dbReference type="SMART" id="SM00320">
    <property type="entry name" value="WD40"/>
    <property type="match status" value="6"/>
</dbReference>
<evidence type="ECO:0000256" key="1">
    <source>
        <dbReference type="ARBA" id="ARBA00002677"/>
    </source>
</evidence>
<dbReference type="FunFam" id="2.130.10.10:FF:001557">
    <property type="entry name" value="Protein HIR"/>
    <property type="match status" value="1"/>
</dbReference>
<dbReference type="GO" id="GO:0006338">
    <property type="term" value="P:chromatin remodeling"/>
    <property type="evidence" value="ECO:0007669"/>
    <property type="project" value="InterPro"/>
</dbReference>
<feature type="region of interest" description="Disordered" evidence="13">
    <location>
        <begin position="432"/>
        <end position="480"/>
    </location>
</feature>
<feature type="domain" description="Protein HIRA-like C-terminal" evidence="14">
    <location>
        <begin position="726"/>
        <end position="967"/>
    </location>
</feature>
<dbReference type="GO" id="GO:0006351">
    <property type="term" value="P:DNA-templated transcription"/>
    <property type="evidence" value="ECO:0007669"/>
    <property type="project" value="InterPro"/>
</dbReference>
<reference evidence="16" key="2">
    <citation type="submission" date="2023-05" db="EMBL/GenBank/DDBJ databases">
        <authorList>
            <consortium name="Lawrence Berkeley National Laboratory"/>
            <person name="Steindorff A."/>
            <person name="Hensen N."/>
            <person name="Bonometti L."/>
            <person name="Westerberg I."/>
            <person name="Brannstrom I.O."/>
            <person name="Guillou S."/>
            <person name="Cros-Aarteil S."/>
            <person name="Calhoun S."/>
            <person name="Haridas S."/>
            <person name="Kuo A."/>
            <person name="Mondo S."/>
            <person name="Pangilinan J."/>
            <person name="Riley R."/>
            <person name="Labutti K."/>
            <person name="Andreopoulos B."/>
            <person name="Lipzen A."/>
            <person name="Chen C."/>
            <person name="Yanf M."/>
            <person name="Daum C."/>
            <person name="Ng V."/>
            <person name="Clum A."/>
            <person name="Ohm R."/>
            <person name="Martin F."/>
            <person name="Silar P."/>
            <person name="Natvig D."/>
            <person name="Lalanne C."/>
            <person name="Gautier V."/>
            <person name="Ament-Velasquez S.L."/>
            <person name="Kruys A."/>
            <person name="Hutchinson M.I."/>
            <person name="Powell A.J."/>
            <person name="Barry K."/>
            <person name="Miller A.N."/>
            <person name="Grigoriev I.V."/>
            <person name="Debuchy R."/>
            <person name="Gladieux P."/>
            <person name="Thoren M.H."/>
            <person name="Johannesson H."/>
        </authorList>
    </citation>
    <scope>NUCLEOTIDE SEQUENCE</scope>
    <source>
        <strain evidence="16">CBS 123565</strain>
    </source>
</reference>
<dbReference type="PROSITE" id="PS50082">
    <property type="entry name" value="WD_REPEATS_2"/>
    <property type="match status" value="4"/>
</dbReference>
<gene>
    <name evidence="16" type="ORF">BT67DRAFT_378291</name>
</gene>
<dbReference type="InterPro" id="IPR055410">
    <property type="entry name" value="Beta-prop_CAF1B_HIR1"/>
</dbReference>
<evidence type="ECO:0000259" key="15">
    <source>
        <dbReference type="Pfam" id="PF24105"/>
    </source>
</evidence>
<feature type="region of interest" description="Disordered" evidence="13">
    <location>
        <begin position="392"/>
        <end position="413"/>
    </location>
</feature>
<dbReference type="GO" id="GO:0031491">
    <property type="term" value="F:nucleosome binding"/>
    <property type="evidence" value="ECO:0007669"/>
    <property type="project" value="TreeGrafter"/>
</dbReference>
<evidence type="ECO:0000256" key="6">
    <source>
        <dbReference type="ARBA" id="ARBA00022737"/>
    </source>
</evidence>
<evidence type="ECO:0000256" key="13">
    <source>
        <dbReference type="SAM" id="MobiDB-lite"/>
    </source>
</evidence>
<dbReference type="Gene3D" id="2.130.10.10">
    <property type="entry name" value="YVTN repeat-like/Quinoprotein amine dehydrogenase"/>
    <property type="match status" value="2"/>
</dbReference>
<feature type="repeat" description="WD" evidence="11">
    <location>
        <begin position="20"/>
        <end position="45"/>
    </location>
</feature>
<name>A0AAN6ZEE2_9PEZI</name>
<evidence type="ECO:0000256" key="9">
    <source>
        <dbReference type="ARBA" id="ARBA00023163"/>
    </source>
</evidence>
<proteinExistence type="inferred from homology"/>
<evidence type="ECO:0000256" key="3">
    <source>
        <dbReference type="ARBA" id="ARBA00007306"/>
    </source>
</evidence>
<keyword evidence="17" id="KW-1185">Reference proteome</keyword>
<dbReference type="InterPro" id="IPR001680">
    <property type="entry name" value="WD40_rpt"/>
</dbReference>
<dbReference type="Pfam" id="PF07569">
    <property type="entry name" value="Hira"/>
    <property type="match status" value="1"/>
</dbReference>
<keyword evidence="9 12" id="KW-0804">Transcription</keyword>
<dbReference type="EMBL" id="MU853407">
    <property type="protein sequence ID" value="KAK4134798.1"/>
    <property type="molecule type" value="Genomic_DNA"/>
</dbReference>
<evidence type="ECO:0000313" key="16">
    <source>
        <dbReference type="EMBL" id="KAK4134798.1"/>
    </source>
</evidence>
<dbReference type="Pfam" id="PF09453">
    <property type="entry name" value="HIRA_B"/>
    <property type="match status" value="1"/>
</dbReference>
<keyword evidence="8 12" id="KW-0805">Transcription regulation</keyword>
<keyword evidence="6 12" id="KW-0677">Repeat</keyword>
<dbReference type="SUPFAM" id="SSF50978">
    <property type="entry name" value="WD40 repeat-like"/>
    <property type="match status" value="1"/>
</dbReference>
<dbReference type="InterPro" id="IPR019015">
    <property type="entry name" value="HIRA_B_motif"/>
</dbReference>
<accession>A0AAN6ZEE2</accession>
<evidence type="ECO:0000256" key="8">
    <source>
        <dbReference type="ARBA" id="ARBA00023015"/>
    </source>
</evidence>
<dbReference type="PROSITE" id="PS50294">
    <property type="entry name" value="WD_REPEATS_REGION"/>
    <property type="match status" value="2"/>
</dbReference>
<dbReference type="GO" id="GO:0000785">
    <property type="term" value="C:chromatin"/>
    <property type="evidence" value="ECO:0007669"/>
    <property type="project" value="TreeGrafter"/>
</dbReference>
<feature type="repeat" description="WD" evidence="11">
    <location>
        <begin position="66"/>
        <end position="107"/>
    </location>
</feature>
<comment type="caution">
    <text evidence="16">The sequence shown here is derived from an EMBL/GenBank/DDBJ whole genome shotgun (WGS) entry which is preliminary data.</text>
</comment>
<evidence type="ECO:0000259" key="14">
    <source>
        <dbReference type="Pfam" id="PF07569"/>
    </source>
</evidence>